<dbReference type="PRINTS" id="PR00139">
    <property type="entry name" value="ASNGLNASE"/>
</dbReference>
<dbReference type="GO" id="GO:0004067">
    <property type="term" value="F:asparaginase activity"/>
    <property type="evidence" value="ECO:0007669"/>
    <property type="project" value="UniProtKB-UniRule"/>
</dbReference>
<dbReference type="InterPro" id="IPR036152">
    <property type="entry name" value="Asp/glu_Ase-like_sf"/>
</dbReference>
<organism evidence="4 5">
    <name type="scientific">Stenotrophomonas maltophilia</name>
    <name type="common">Pseudomonas maltophilia</name>
    <name type="synonym">Xanthomonas maltophilia</name>
    <dbReference type="NCBI Taxonomy" id="40324"/>
    <lineage>
        <taxon>Bacteria</taxon>
        <taxon>Pseudomonadati</taxon>
        <taxon>Pseudomonadota</taxon>
        <taxon>Gammaproteobacteria</taxon>
        <taxon>Lysobacterales</taxon>
        <taxon>Lysobacteraceae</taxon>
        <taxon>Stenotrophomonas</taxon>
        <taxon>Stenotrophomonas maltophilia group</taxon>
    </lineage>
</organism>
<dbReference type="Proteomes" id="UP000487117">
    <property type="component" value="Unassembled WGS sequence"/>
</dbReference>
<dbReference type="SUPFAM" id="SSF53774">
    <property type="entry name" value="Glutaminase/Asparaginase"/>
    <property type="match status" value="1"/>
</dbReference>
<reference evidence="5" key="1">
    <citation type="journal article" date="2020" name="MBio">
        <title>Horizontal gene transfer to a defensive symbiont with a reduced genome amongst a multipartite beetle microbiome.</title>
        <authorList>
            <person name="Waterworth S.C."/>
            <person name="Florez L.V."/>
            <person name="Rees E.R."/>
            <person name="Hertweck C."/>
            <person name="Kaltenpoth M."/>
            <person name="Kwan J.C."/>
        </authorList>
    </citation>
    <scope>NUCLEOTIDE SEQUENCE [LARGE SCALE GENOMIC DNA]</scope>
</reference>
<feature type="active site" description="O-isoaspartyl threonine intermediate" evidence="1">
    <location>
        <position position="15"/>
    </location>
</feature>
<evidence type="ECO:0000256" key="2">
    <source>
        <dbReference type="PIRSR" id="PIRSR001220-2"/>
    </source>
</evidence>
<feature type="domain" description="L-asparaginase N-terminal" evidence="3">
    <location>
        <begin position="7"/>
        <end position="158"/>
    </location>
</feature>
<dbReference type="PIRSF" id="PIRSF500176">
    <property type="entry name" value="L_ASNase"/>
    <property type="match status" value="1"/>
</dbReference>
<evidence type="ECO:0000256" key="1">
    <source>
        <dbReference type="PIRSR" id="PIRSR001220-1"/>
    </source>
</evidence>
<feature type="binding site" evidence="2">
    <location>
        <position position="57"/>
    </location>
    <ligand>
        <name>substrate</name>
    </ligand>
</feature>
<name>A0A7V8JKL3_STEMA</name>
<protein>
    <submittedName>
        <fullName evidence="4">L-asparaginase 1</fullName>
    </submittedName>
</protein>
<comment type="caution">
    <text evidence="4">The sequence shown here is derived from an EMBL/GenBank/DDBJ whole genome shotgun (WGS) entry which is preliminary data.</text>
</comment>
<dbReference type="InterPro" id="IPR037152">
    <property type="entry name" value="L-asparaginase_N_sf"/>
</dbReference>
<accession>A0A7V8JKL3</accession>
<gene>
    <name evidence="4" type="primary">ansA</name>
    <name evidence="4" type="ORF">GAK31_02927</name>
</gene>
<feature type="binding site" evidence="2">
    <location>
        <begin position="86"/>
        <end position="87"/>
    </location>
    <ligand>
        <name>substrate</name>
    </ligand>
</feature>
<dbReference type="Pfam" id="PF00710">
    <property type="entry name" value="Asparaginase"/>
    <property type="match status" value="1"/>
</dbReference>
<evidence type="ECO:0000313" key="4">
    <source>
        <dbReference type="EMBL" id="KAF1013905.1"/>
    </source>
</evidence>
<dbReference type="InterPro" id="IPR027474">
    <property type="entry name" value="L-asparaginase_N"/>
</dbReference>
<evidence type="ECO:0000259" key="3">
    <source>
        <dbReference type="Pfam" id="PF00710"/>
    </source>
</evidence>
<dbReference type="PIRSF" id="PIRSF001220">
    <property type="entry name" value="L-ASNase_gatD"/>
    <property type="match status" value="1"/>
</dbReference>
<dbReference type="PROSITE" id="PS51732">
    <property type="entry name" value="ASN_GLN_ASE_3"/>
    <property type="match status" value="1"/>
</dbReference>
<sequence length="164" mass="18152">MHMMEELLIVITGGTIDKIYFDDKSDYQIGDPQIGMILRELGVTFRFNVIPILRQDSLHITDEDRELIRATIAAQPTRHVLVTHGTDSMVQTGKVLATIPGKTMVMTGALSPARFRGSDAEFNIGRAIGAVQSLPEGVYIAMNGRIFNPDHVRKNVAANRFESV</sequence>
<proteinExistence type="predicted"/>
<dbReference type="InterPro" id="IPR006034">
    <property type="entry name" value="Asparaginase/glutaminase-like"/>
</dbReference>
<evidence type="ECO:0000313" key="5">
    <source>
        <dbReference type="Proteomes" id="UP000487117"/>
    </source>
</evidence>
<dbReference type="Gene3D" id="3.40.50.1170">
    <property type="entry name" value="L-asparaginase, N-terminal domain"/>
    <property type="match status" value="1"/>
</dbReference>
<dbReference type="EMBL" id="WNDS01000004">
    <property type="protein sequence ID" value="KAF1013905.1"/>
    <property type="molecule type" value="Genomic_DNA"/>
</dbReference>
<dbReference type="AlphaFoldDB" id="A0A7V8JKL3"/>